<dbReference type="GO" id="GO:0035556">
    <property type="term" value="P:intracellular signal transduction"/>
    <property type="evidence" value="ECO:0007669"/>
    <property type="project" value="InterPro"/>
</dbReference>
<dbReference type="GO" id="GO:0009190">
    <property type="term" value="P:cyclic nucleotide biosynthetic process"/>
    <property type="evidence" value="ECO:0007669"/>
    <property type="project" value="InterPro"/>
</dbReference>
<evidence type="ECO:0000313" key="2">
    <source>
        <dbReference type="EMBL" id="QDS98469.1"/>
    </source>
</evidence>
<proteinExistence type="predicted"/>
<keyword evidence="3" id="KW-1185">Reference proteome</keyword>
<dbReference type="Proteomes" id="UP000319852">
    <property type="component" value="Chromosome"/>
</dbReference>
<dbReference type="RefSeq" id="WP_218932416.1">
    <property type="nucleotide sequence ID" value="NZ_CP036263.1"/>
</dbReference>
<protein>
    <submittedName>
        <fullName evidence="2">Adenylate and Guanylate cyclase catalytic domain protein</fullName>
    </submittedName>
</protein>
<organism evidence="2 3">
    <name type="scientific">Adhaeretor mobilis</name>
    <dbReference type="NCBI Taxonomy" id="1930276"/>
    <lineage>
        <taxon>Bacteria</taxon>
        <taxon>Pseudomonadati</taxon>
        <taxon>Planctomycetota</taxon>
        <taxon>Planctomycetia</taxon>
        <taxon>Pirellulales</taxon>
        <taxon>Lacipirellulaceae</taxon>
        <taxon>Adhaeretor</taxon>
    </lineage>
</organism>
<feature type="domain" description="Guanylate cyclase" evidence="1">
    <location>
        <begin position="77"/>
        <end position="221"/>
    </location>
</feature>
<dbReference type="AlphaFoldDB" id="A0A517MUB1"/>
<dbReference type="PROSITE" id="PS50125">
    <property type="entry name" value="GUANYLATE_CYCLASE_2"/>
    <property type="match status" value="1"/>
</dbReference>
<sequence length="279" mass="30226">MIASLDEVFDFAKEQYKQAKEGADKIVFPVEKYSREFSMSEGKERGGVTINASGHSITDLPQYDILKNATGLSAWAAILNVDLRYSSQIAMEYGAEKTFLLMHTYLPTMAFLVEKGGGNTVGLRGDGLFAAYGVTELDGEKEVVDGQAAAKAVQEATDSGKAMIEAVEDVLSAVLKDERLGDLKIGVGVDVGSVVITRIGLKSASEVTAYGPTVNRACKKLAAKAVNKIHVSQAAERMFPQSKGGKVKFTKFDGYFEMHYPSDVRMLDGESDRRSGSRR</sequence>
<reference evidence="2 3" key="1">
    <citation type="submission" date="2019-02" db="EMBL/GenBank/DDBJ databases">
        <title>Deep-cultivation of Planctomycetes and their phenomic and genomic characterization uncovers novel biology.</title>
        <authorList>
            <person name="Wiegand S."/>
            <person name="Jogler M."/>
            <person name="Boedeker C."/>
            <person name="Pinto D."/>
            <person name="Vollmers J."/>
            <person name="Rivas-Marin E."/>
            <person name="Kohn T."/>
            <person name="Peeters S.H."/>
            <person name="Heuer A."/>
            <person name="Rast P."/>
            <person name="Oberbeckmann S."/>
            <person name="Bunk B."/>
            <person name="Jeske O."/>
            <person name="Meyerdierks A."/>
            <person name="Storesund J.E."/>
            <person name="Kallscheuer N."/>
            <person name="Luecker S."/>
            <person name="Lage O.M."/>
            <person name="Pohl T."/>
            <person name="Merkel B.J."/>
            <person name="Hornburger P."/>
            <person name="Mueller R.-W."/>
            <person name="Bruemmer F."/>
            <person name="Labrenz M."/>
            <person name="Spormann A.M."/>
            <person name="Op den Camp H."/>
            <person name="Overmann J."/>
            <person name="Amann R."/>
            <person name="Jetten M.S.M."/>
            <person name="Mascher T."/>
            <person name="Medema M.H."/>
            <person name="Devos D.P."/>
            <person name="Kaster A.-K."/>
            <person name="Ovreas L."/>
            <person name="Rohde M."/>
            <person name="Galperin M.Y."/>
            <person name="Jogler C."/>
        </authorList>
    </citation>
    <scope>NUCLEOTIDE SEQUENCE [LARGE SCALE GENOMIC DNA]</scope>
    <source>
        <strain evidence="2 3">HG15A2</strain>
    </source>
</reference>
<dbReference type="SMART" id="SM00044">
    <property type="entry name" value="CYCc"/>
    <property type="match status" value="1"/>
</dbReference>
<gene>
    <name evidence="2" type="ORF">HG15A2_17490</name>
</gene>
<dbReference type="InterPro" id="IPR001054">
    <property type="entry name" value="A/G_cyclase"/>
</dbReference>
<dbReference type="EMBL" id="CP036263">
    <property type="protein sequence ID" value="QDS98469.1"/>
    <property type="molecule type" value="Genomic_DNA"/>
</dbReference>
<evidence type="ECO:0000259" key="1">
    <source>
        <dbReference type="PROSITE" id="PS50125"/>
    </source>
</evidence>
<dbReference type="GO" id="GO:0004016">
    <property type="term" value="F:adenylate cyclase activity"/>
    <property type="evidence" value="ECO:0007669"/>
    <property type="project" value="UniProtKB-ARBA"/>
</dbReference>
<dbReference type="InterPro" id="IPR029787">
    <property type="entry name" value="Nucleotide_cyclase"/>
</dbReference>
<dbReference type="KEGG" id="amob:HG15A2_17490"/>
<evidence type="ECO:0000313" key="3">
    <source>
        <dbReference type="Proteomes" id="UP000319852"/>
    </source>
</evidence>
<dbReference type="SUPFAM" id="SSF55073">
    <property type="entry name" value="Nucleotide cyclase"/>
    <property type="match status" value="1"/>
</dbReference>
<dbReference type="Pfam" id="PF00211">
    <property type="entry name" value="Guanylate_cyc"/>
    <property type="match status" value="1"/>
</dbReference>
<dbReference type="Gene3D" id="3.30.70.1230">
    <property type="entry name" value="Nucleotide cyclase"/>
    <property type="match status" value="1"/>
</dbReference>
<name>A0A517MUB1_9BACT</name>
<accession>A0A517MUB1</accession>